<dbReference type="PANTHER" id="PTHR43433:SF4">
    <property type="entry name" value="NON-HEME CHLOROPEROXIDASE-RELATED"/>
    <property type="match status" value="1"/>
</dbReference>
<organism evidence="2">
    <name type="scientific">marine metagenome</name>
    <dbReference type="NCBI Taxonomy" id="408172"/>
    <lineage>
        <taxon>unclassified sequences</taxon>
        <taxon>metagenomes</taxon>
        <taxon>ecological metagenomes</taxon>
    </lineage>
</organism>
<dbReference type="InterPro" id="IPR000073">
    <property type="entry name" value="AB_hydrolase_1"/>
</dbReference>
<dbReference type="InterPro" id="IPR050471">
    <property type="entry name" value="AB_hydrolase"/>
</dbReference>
<accession>A0A382SHK9</accession>
<dbReference type="SUPFAM" id="SSF53474">
    <property type="entry name" value="alpha/beta-Hydrolases"/>
    <property type="match status" value="1"/>
</dbReference>
<protein>
    <recommendedName>
        <fullName evidence="1">AB hydrolase-1 domain-containing protein</fullName>
    </recommendedName>
</protein>
<dbReference type="Pfam" id="PF12697">
    <property type="entry name" value="Abhydrolase_6"/>
    <property type="match status" value="1"/>
</dbReference>
<feature type="non-terminal residue" evidence="2">
    <location>
        <position position="231"/>
    </location>
</feature>
<gene>
    <name evidence="2" type="ORF">METZ01_LOCUS361829</name>
</gene>
<dbReference type="Gene3D" id="3.40.50.1820">
    <property type="entry name" value="alpha/beta hydrolase"/>
    <property type="match status" value="1"/>
</dbReference>
<proteinExistence type="predicted"/>
<name>A0A382SHK9_9ZZZZ</name>
<evidence type="ECO:0000259" key="1">
    <source>
        <dbReference type="Pfam" id="PF12697"/>
    </source>
</evidence>
<evidence type="ECO:0000313" key="2">
    <source>
        <dbReference type="EMBL" id="SVD08975.1"/>
    </source>
</evidence>
<feature type="domain" description="AB hydrolase-1" evidence="1">
    <location>
        <begin position="27"/>
        <end position="226"/>
    </location>
</feature>
<dbReference type="EMBL" id="UINC01128917">
    <property type="protein sequence ID" value="SVD08975.1"/>
    <property type="molecule type" value="Genomic_DNA"/>
</dbReference>
<dbReference type="AlphaFoldDB" id="A0A382SHK9"/>
<dbReference type="PANTHER" id="PTHR43433">
    <property type="entry name" value="HYDROLASE, ALPHA/BETA FOLD FAMILY PROTEIN"/>
    <property type="match status" value="1"/>
</dbReference>
<dbReference type="PRINTS" id="PR00111">
    <property type="entry name" value="ABHYDROLASE"/>
</dbReference>
<dbReference type="InterPro" id="IPR029058">
    <property type="entry name" value="AB_hydrolase_fold"/>
</dbReference>
<reference evidence="2" key="1">
    <citation type="submission" date="2018-05" db="EMBL/GenBank/DDBJ databases">
        <authorList>
            <person name="Lanie J.A."/>
            <person name="Ng W.-L."/>
            <person name="Kazmierczak K.M."/>
            <person name="Andrzejewski T.M."/>
            <person name="Davidsen T.M."/>
            <person name="Wayne K.J."/>
            <person name="Tettelin H."/>
            <person name="Glass J.I."/>
            <person name="Rusch D."/>
            <person name="Podicherti R."/>
            <person name="Tsui H.-C.T."/>
            <person name="Winkler M.E."/>
        </authorList>
    </citation>
    <scope>NUCLEOTIDE SEQUENCE</scope>
</reference>
<sequence length="231" mass="25816">MMEKVNLVFVPGLLCTDVLWRRQLETLTDVADVRVTQQHLRHGSCDEMADAILAECPPNFAIAGSSMGGYVALLVKIKGGARVTHICLVGSTANLNLEKQYERRQMLLEQADRGNFEEIKEQMVRVFLNADNLNNATMKNLVDTMAETVGLDCFTRQLKALIHGGDLRGELQKIDCPTLVLCGEEDRLLPVEQSREISKGIRQSKLVTLKGAAHLLPMERPDTVSELMQQW</sequence>